<comment type="caution">
    <text evidence="7">The sequence shown here is derived from an EMBL/GenBank/DDBJ whole genome shotgun (WGS) entry which is preliminary data.</text>
</comment>
<dbReference type="GO" id="GO:0005525">
    <property type="term" value="F:GTP binding"/>
    <property type="evidence" value="ECO:0007669"/>
    <property type="project" value="UniProtKB-KW"/>
</dbReference>
<keyword evidence="2" id="KW-0493">Microtubule</keyword>
<keyword evidence="8" id="KW-1185">Reference proteome</keyword>
<dbReference type="InterPro" id="IPR003008">
    <property type="entry name" value="Tubulin_FtsZ_GTPase"/>
</dbReference>
<evidence type="ECO:0000256" key="1">
    <source>
        <dbReference type="ARBA" id="ARBA00009636"/>
    </source>
</evidence>
<dbReference type="InterPro" id="IPR000217">
    <property type="entry name" value="Tubulin"/>
</dbReference>
<sequence>MSSAFHIHIGGAGVMIGDMLWKLYEKEYNEATQNNYIMKNLKEQDSKIQEAFICTWKEDAQTFPRGFYTVGKYIAFEALDCIRKQIETMNRLDEFVITSSISGGTGSGCFTQLSYLLKSEFGVKQNGFIIFSSSEMSNTVVGVYNAVFSNSFMTQEFNSTQCLTISQCTMLLIINYKQKLLIINIQIIWWLKQLVPILDQENLTIVIIPSFFQICVLILECIIQFHRMAK</sequence>
<evidence type="ECO:0000256" key="4">
    <source>
        <dbReference type="ARBA" id="ARBA00023134"/>
    </source>
</evidence>
<feature type="domain" description="Tubulin/FtsZ GTPase" evidence="6">
    <location>
        <begin position="5"/>
        <end position="162"/>
    </location>
</feature>
<dbReference type="GO" id="GO:0007017">
    <property type="term" value="P:microtubule-based process"/>
    <property type="evidence" value="ECO:0007669"/>
    <property type="project" value="InterPro"/>
</dbReference>
<dbReference type="InterPro" id="IPR017975">
    <property type="entry name" value="Tubulin_CS"/>
</dbReference>
<evidence type="ECO:0000256" key="3">
    <source>
        <dbReference type="ARBA" id="ARBA00022741"/>
    </source>
</evidence>
<accession>A0A8S1YLF5</accession>
<keyword evidence="5" id="KW-0812">Transmembrane</keyword>
<evidence type="ECO:0000259" key="6">
    <source>
        <dbReference type="Pfam" id="PF00091"/>
    </source>
</evidence>
<dbReference type="PROSITE" id="PS00227">
    <property type="entry name" value="TUBULIN"/>
    <property type="match status" value="1"/>
</dbReference>
<evidence type="ECO:0000256" key="2">
    <source>
        <dbReference type="ARBA" id="ARBA00022701"/>
    </source>
</evidence>
<evidence type="ECO:0000313" key="7">
    <source>
        <dbReference type="EMBL" id="CAD8214348.1"/>
    </source>
</evidence>
<comment type="similarity">
    <text evidence="1">Belongs to the tubulin family.</text>
</comment>
<proteinExistence type="inferred from homology"/>
<keyword evidence="5" id="KW-1133">Transmembrane helix</keyword>
<name>A0A8S1YLF5_PAROT</name>
<evidence type="ECO:0000256" key="5">
    <source>
        <dbReference type="SAM" id="Phobius"/>
    </source>
</evidence>
<evidence type="ECO:0000313" key="8">
    <source>
        <dbReference type="Proteomes" id="UP000683925"/>
    </source>
</evidence>
<gene>
    <name evidence="7" type="ORF">POCTA_138.1.T1740028</name>
</gene>
<dbReference type="AlphaFoldDB" id="A0A8S1YLF5"/>
<dbReference type="Pfam" id="PF00091">
    <property type="entry name" value="Tubulin"/>
    <property type="match status" value="1"/>
</dbReference>
<protein>
    <recommendedName>
        <fullName evidence="6">Tubulin/FtsZ GTPase domain-containing protein</fullName>
    </recommendedName>
</protein>
<organism evidence="7 8">
    <name type="scientific">Paramecium octaurelia</name>
    <dbReference type="NCBI Taxonomy" id="43137"/>
    <lineage>
        <taxon>Eukaryota</taxon>
        <taxon>Sar</taxon>
        <taxon>Alveolata</taxon>
        <taxon>Ciliophora</taxon>
        <taxon>Intramacronucleata</taxon>
        <taxon>Oligohymenophorea</taxon>
        <taxon>Peniculida</taxon>
        <taxon>Parameciidae</taxon>
        <taxon>Paramecium</taxon>
    </lineage>
</organism>
<dbReference type="EMBL" id="CAJJDP010000178">
    <property type="protein sequence ID" value="CAD8214348.1"/>
    <property type="molecule type" value="Genomic_DNA"/>
</dbReference>
<keyword evidence="4" id="KW-0342">GTP-binding</keyword>
<feature type="transmembrane region" description="Helical" evidence="5">
    <location>
        <begin position="204"/>
        <end position="223"/>
    </location>
</feature>
<keyword evidence="3" id="KW-0547">Nucleotide-binding</keyword>
<reference evidence="7" key="1">
    <citation type="submission" date="2021-01" db="EMBL/GenBank/DDBJ databases">
        <authorList>
            <consortium name="Genoscope - CEA"/>
            <person name="William W."/>
        </authorList>
    </citation>
    <scope>NUCLEOTIDE SEQUENCE</scope>
</reference>
<keyword evidence="5" id="KW-0472">Membrane</keyword>
<dbReference type="PANTHER" id="PTHR11588">
    <property type="entry name" value="TUBULIN"/>
    <property type="match status" value="1"/>
</dbReference>
<dbReference type="GO" id="GO:0005874">
    <property type="term" value="C:microtubule"/>
    <property type="evidence" value="ECO:0007669"/>
    <property type="project" value="UniProtKB-KW"/>
</dbReference>
<dbReference type="Proteomes" id="UP000683925">
    <property type="component" value="Unassembled WGS sequence"/>
</dbReference>